<dbReference type="GO" id="GO:0015675">
    <property type="term" value="P:nickel cation transport"/>
    <property type="evidence" value="ECO:0007669"/>
    <property type="project" value="UniProtKB-KW"/>
</dbReference>
<keyword evidence="4" id="KW-0533">Nickel</keyword>
<evidence type="ECO:0000256" key="2">
    <source>
        <dbReference type="ARBA" id="ARBA00022448"/>
    </source>
</evidence>
<reference evidence="13 14" key="1">
    <citation type="submission" date="2020-04" db="EMBL/GenBank/DDBJ databases">
        <title>The Epidemiology and Molecular Characteristics of Linezolid-Resistant Staphylococcus capitis in Huashan Hospital, Shanghai.</title>
        <authorList>
            <person name="Ding L."/>
            <person name="Li P."/>
            <person name="Yang Y."/>
            <person name="Lin D."/>
            <person name="Xu X."/>
        </authorList>
    </citation>
    <scope>NUCLEOTIDE SEQUENCE [LARGE SCALE GENOMIC DNA]</scope>
    <source>
        <strain evidence="12 14">12-86</strain>
        <strain evidence="11 13">17-84</strain>
    </source>
</reference>
<gene>
    <name evidence="12" type="ORF">HHM13_02805</name>
    <name evidence="11" type="ORF">HHM24_03425</name>
</gene>
<evidence type="ECO:0000313" key="13">
    <source>
        <dbReference type="Proteomes" id="UP000538955"/>
    </source>
</evidence>
<evidence type="ECO:0000313" key="12">
    <source>
        <dbReference type="EMBL" id="NMK97032.1"/>
    </source>
</evidence>
<feature type="domain" description="ABC transmembrane type-1" evidence="10">
    <location>
        <begin position="73"/>
        <end position="262"/>
    </location>
</feature>
<dbReference type="EMBL" id="JABBMI010000044">
    <property type="protein sequence ID" value="NMK53802.1"/>
    <property type="molecule type" value="Genomic_DNA"/>
</dbReference>
<evidence type="ECO:0000313" key="14">
    <source>
        <dbReference type="Proteomes" id="UP000550736"/>
    </source>
</evidence>
<dbReference type="GO" id="GO:0055085">
    <property type="term" value="P:transmembrane transport"/>
    <property type="evidence" value="ECO:0007669"/>
    <property type="project" value="InterPro"/>
</dbReference>
<dbReference type="Pfam" id="PF00528">
    <property type="entry name" value="BPD_transp_1"/>
    <property type="match status" value="1"/>
</dbReference>
<sequence>MMILKRLLQDKGAVIAMTIICVYVALGLLAPIVTFYEPNQIDTVNKFASISWSHWLGTDHLGRDVLTRIIYAIRPSLLYVFIALIISVAIGAILGFISGYFPGYIDGIIMRLCDVMLAFPSYVVTLALITLCGMGVENIILAFILTRWAWFCRVIRTSVMQYTESDHVKLAKTIGMNHMTIIWKHILPLTLADIAIISSSSMCSMILQMSGFSFLGLGVKAPTAEWGMMLNEARKVMFTHPEMMITTGIVIVIIVMAFNFLSDALQVAIDPRITSKEKQRALKKGVMSS</sequence>
<feature type="transmembrane region" description="Helical" evidence="9">
    <location>
        <begin position="77"/>
        <end position="101"/>
    </location>
</feature>
<dbReference type="NCBIfam" id="NF047573">
    <property type="entry name" value="opine_perm_CntC"/>
    <property type="match status" value="1"/>
</dbReference>
<feature type="transmembrane region" description="Helical" evidence="9">
    <location>
        <begin position="12"/>
        <end position="36"/>
    </location>
</feature>
<keyword evidence="5 9" id="KW-0812">Transmembrane</keyword>
<feature type="transmembrane region" description="Helical" evidence="9">
    <location>
        <begin position="186"/>
        <end position="207"/>
    </location>
</feature>
<keyword evidence="7" id="KW-0406">Ion transport</keyword>
<keyword evidence="8 9" id="KW-0472">Membrane</keyword>
<dbReference type="Pfam" id="PF12911">
    <property type="entry name" value="OppC_N"/>
    <property type="match status" value="1"/>
</dbReference>
<evidence type="ECO:0000256" key="7">
    <source>
        <dbReference type="ARBA" id="ARBA00023112"/>
    </source>
</evidence>
<dbReference type="Gene3D" id="1.10.3720.10">
    <property type="entry name" value="MetI-like"/>
    <property type="match status" value="1"/>
</dbReference>
<dbReference type="EMBL" id="JABBLX010000004">
    <property type="protein sequence ID" value="NMK97032.1"/>
    <property type="molecule type" value="Genomic_DNA"/>
</dbReference>
<evidence type="ECO:0000256" key="9">
    <source>
        <dbReference type="RuleBase" id="RU363032"/>
    </source>
</evidence>
<comment type="caution">
    <text evidence="12">The sequence shown here is derived from an EMBL/GenBank/DDBJ whole genome shotgun (WGS) entry which is preliminary data.</text>
</comment>
<evidence type="ECO:0000313" key="11">
    <source>
        <dbReference type="EMBL" id="NMK53802.1"/>
    </source>
</evidence>
<evidence type="ECO:0000256" key="5">
    <source>
        <dbReference type="ARBA" id="ARBA00022692"/>
    </source>
</evidence>
<organism evidence="12 14">
    <name type="scientific">Staphylococcus capitis</name>
    <dbReference type="NCBI Taxonomy" id="29388"/>
    <lineage>
        <taxon>Bacteria</taxon>
        <taxon>Bacillati</taxon>
        <taxon>Bacillota</taxon>
        <taxon>Bacilli</taxon>
        <taxon>Bacillales</taxon>
        <taxon>Staphylococcaceae</taxon>
        <taxon>Staphylococcus</taxon>
    </lineage>
</organism>
<comment type="subcellular location">
    <subcellularLocation>
        <location evidence="1 9">Cell membrane</location>
        <topology evidence="1 9">Multi-pass membrane protein</topology>
    </subcellularLocation>
</comment>
<dbReference type="InterPro" id="IPR035906">
    <property type="entry name" value="MetI-like_sf"/>
</dbReference>
<dbReference type="PANTHER" id="PTHR43386">
    <property type="entry name" value="OLIGOPEPTIDE TRANSPORT SYSTEM PERMEASE PROTEIN APPC"/>
    <property type="match status" value="1"/>
</dbReference>
<keyword evidence="7" id="KW-0921">Nickel transport</keyword>
<evidence type="ECO:0000256" key="6">
    <source>
        <dbReference type="ARBA" id="ARBA00022989"/>
    </source>
</evidence>
<dbReference type="GO" id="GO:0005886">
    <property type="term" value="C:plasma membrane"/>
    <property type="evidence" value="ECO:0007669"/>
    <property type="project" value="UniProtKB-SubCell"/>
</dbReference>
<comment type="similarity">
    <text evidence="9">Belongs to the binding-protein-dependent transport system permease family.</text>
</comment>
<protein>
    <submittedName>
        <fullName evidence="12">ABC transporter permease</fullName>
    </submittedName>
</protein>
<keyword evidence="6 9" id="KW-1133">Transmembrane helix</keyword>
<dbReference type="Proteomes" id="UP000538955">
    <property type="component" value="Unassembled WGS sequence"/>
</dbReference>
<dbReference type="RefSeq" id="WP_030061415.1">
    <property type="nucleotide sequence ID" value="NZ_AP014956.1"/>
</dbReference>
<name>A0A7X9W969_STACP</name>
<dbReference type="InterPro" id="IPR025966">
    <property type="entry name" value="OppC_N"/>
</dbReference>
<keyword evidence="3" id="KW-1003">Cell membrane</keyword>
<evidence type="ECO:0000256" key="1">
    <source>
        <dbReference type="ARBA" id="ARBA00004651"/>
    </source>
</evidence>
<evidence type="ECO:0000259" key="10">
    <source>
        <dbReference type="PROSITE" id="PS50928"/>
    </source>
</evidence>
<dbReference type="PROSITE" id="PS50928">
    <property type="entry name" value="ABC_TM1"/>
    <property type="match status" value="1"/>
</dbReference>
<keyword evidence="2 9" id="KW-0813">Transport</keyword>
<keyword evidence="13" id="KW-1185">Reference proteome</keyword>
<dbReference type="InterPro" id="IPR050366">
    <property type="entry name" value="BP-dependent_transpt_permease"/>
</dbReference>
<dbReference type="InterPro" id="IPR053474">
    <property type="entry name" value="Staphylopine_ABC_permease"/>
</dbReference>
<dbReference type="SUPFAM" id="SSF161098">
    <property type="entry name" value="MetI-like"/>
    <property type="match status" value="1"/>
</dbReference>
<dbReference type="NCBIfam" id="NF045473">
    <property type="entry name" value="Opp1C"/>
    <property type="match status" value="1"/>
</dbReference>
<dbReference type="PANTHER" id="PTHR43386:SF1">
    <property type="entry name" value="D,D-DIPEPTIDE TRANSPORT SYSTEM PERMEASE PROTEIN DDPC-RELATED"/>
    <property type="match status" value="1"/>
</dbReference>
<feature type="transmembrane region" description="Helical" evidence="9">
    <location>
        <begin position="243"/>
        <end position="262"/>
    </location>
</feature>
<dbReference type="Proteomes" id="UP000550736">
    <property type="component" value="Unassembled WGS sequence"/>
</dbReference>
<evidence type="ECO:0000256" key="3">
    <source>
        <dbReference type="ARBA" id="ARBA00022475"/>
    </source>
</evidence>
<dbReference type="CDD" id="cd06261">
    <property type="entry name" value="TM_PBP2"/>
    <property type="match status" value="1"/>
</dbReference>
<feature type="transmembrane region" description="Helical" evidence="9">
    <location>
        <begin position="121"/>
        <end position="146"/>
    </location>
</feature>
<dbReference type="InterPro" id="IPR000515">
    <property type="entry name" value="MetI-like"/>
</dbReference>
<proteinExistence type="inferred from homology"/>
<dbReference type="AlphaFoldDB" id="A0A7X9W969"/>
<evidence type="ECO:0000256" key="8">
    <source>
        <dbReference type="ARBA" id="ARBA00023136"/>
    </source>
</evidence>
<evidence type="ECO:0000256" key="4">
    <source>
        <dbReference type="ARBA" id="ARBA00022596"/>
    </source>
</evidence>
<accession>A0A7X9W969</accession>